<organism evidence="1 2">
    <name type="scientific">Vagococcus humatus</name>
    <dbReference type="NCBI Taxonomy" id="1889241"/>
    <lineage>
        <taxon>Bacteria</taxon>
        <taxon>Bacillati</taxon>
        <taxon>Bacillota</taxon>
        <taxon>Bacilli</taxon>
        <taxon>Lactobacillales</taxon>
        <taxon>Enterococcaceae</taxon>
        <taxon>Vagococcus</taxon>
    </lineage>
</organism>
<sequence length="75" mass="8530">MKQLRLVFSNSEDKQTTFRQNLCQEDLPREVIEAAMTVISDSHLFVKDGIDLYATPKAAYYTETIVTPIFGDTTI</sequence>
<reference evidence="1 2" key="1">
    <citation type="submission" date="2018-03" db="EMBL/GenBank/DDBJ databases">
        <authorList>
            <person name="Gulvik C.A."/>
        </authorList>
    </citation>
    <scope>NUCLEOTIDE SEQUENCE [LARGE SCALE GENOMIC DNA]</scope>
    <source>
        <strain evidence="1 2">JCM 31581</strain>
    </source>
</reference>
<keyword evidence="2" id="KW-1185">Reference proteome</keyword>
<evidence type="ECO:0000313" key="2">
    <source>
        <dbReference type="Proteomes" id="UP000277864"/>
    </source>
</evidence>
<dbReference type="OrthoDB" id="2323347at2"/>
<name>A0A429Z8A7_9ENTE</name>
<dbReference type="Pfam" id="PF11148">
    <property type="entry name" value="DUF2922"/>
    <property type="match status" value="1"/>
</dbReference>
<accession>A0A429Z8A7</accession>
<protein>
    <submittedName>
        <fullName evidence="1">DUF2922 domain-containing protein</fullName>
    </submittedName>
</protein>
<dbReference type="EMBL" id="PXZH01000001">
    <property type="protein sequence ID" value="RST89916.1"/>
    <property type="molecule type" value="Genomic_DNA"/>
</dbReference>
<proteinExistence type="predicted"/>
<dbReference type="InterPro" id="IPR021321">
    <property type="entry name" value="DUF2922"/>
</dbReference>
<dbReference type="RefSeq" id="WP_125942529.1">
    <property type="nucleotide sequence ID" value="NZ_PXZH01000001.1"/>
</dbReference>
<evidence type="ECO:0000313" key="1">
    <source>
        <dbReference type="EMBL" id="RST89916.1"/>
    </source>
</evidence>
<dbReference type="Proteomes" id="UP000277864">
    <property type="component" value="Unassembled WGS sequence"/>
</dbReference>
<comment type="caution">
    <text evidence="1">The sequence shown here is derived from an EMBL/GenBank/DDBJ whole genome shotgun (WGS) entry which is preliminary data.</text>
</comment>
<dbReference type="AlphaFoldDB" id="A0A429Z8A7"/>
<gene>
    <name evidence="1" type="ORF">C7P63_02225</name>
</gene>